<dbReference type="SUPFAM" id="SSF51735">
    <property type="entry name" value="NAD(P)-binding Rossmann-fold domains"/>
    <property type="match status" value="1"/>
</dbReference>
<keyword evidence="2 4" id="KW-0560">Oxidoreductase</keyword>
<dbReference type="InterPro" id="IPR006139">
    <property type="entry name" value="D-isomer_2_OHA_DH_cat_dom"/>
</dbReference>
<dbReference type="InterPro" id="IPR050223">
    <property type="entry name" value="D-isomer_2-hydroxyacid_DH"/>
</dbReference>
<evidence type="ECO:0000313" key="10">
    <source>
        <dbReference type="Proteomes" id="UP000626180"/>
    </source>
</evidence>
<dbReference type="EC" id="1.1.1.26" evidence="8"/>
<dbReference type="PANTHER" id="PTHR10996">
    <property type="entry name" value="2-HYDROXYACID DEHYDROGENASE-RELATED"/>
    <property type="match status" value="1"/>
</dbReference>
<evidence type="ECO:0000256" key="2">
    <source>
        <dbReference type="ARBA" id="ARBA00023002"/>
    </source>
</evidence>
<evidence type="ECO:0000313" key="9">
    <source>
        <dbReference type="Proteomes" id="UP000250443"/>
    </source>
</evidence>
<dbReference type="AlphaFoldDB" id="A0A2X2CFM4"/>
<evidence type="ECO:0000313" key="7">
    <source>
        <dbReference type="EMBL" id="MBF8640794.1"/>
    </source>
</evidence>
<keyword evidence="1" id="KW-0521">NADP</keyword>
<keyword evidence="10" id="KW-1185">Reference proteome</keyword>
<keyword evidence="3" id="KW-0520">NAD</keyword>
<dbReference type="PANTHER" id="PTHR10996:SF178">
    <property type="entry name" value="2-HYDROXYACID DEHYDROGENASE YGL185C-RELATED"/>
    <property type="match status" value="1"/>
</dbReference>
<protein>
    <submittedName>
        <fullName evidence="7">2-hydroxyacid dehydrogenase</fullName>
    </submittedName>
    <submittedName>
        <fullName evidence="8">Glyoxylate reductase</fullName>
        <ecNumber evidence="8">1.1.1.26</ecNumber>
        <ecNumber evidence="8">1.1.1.79</ecNumber>
    </submittedName>
</protein>
<sequence>MSETTNQTPTLLLIGPLLPALQQQIESMYTVYKLWDVEDKNTFFKSHGDSIQGIVTSGIHGCKGEVMRALPNLKVIVSFGVGYDAIDIATARDRGVAVSNTPGVLDDCVADTAFALLIDVARGISAADRFVRNGRWLKEKFPLGRKLGGKTCGIVGLGNIGKAIAKRVSAFDMNVAYYGRHQQADVPYRYEPDLKALASQSDFLVLAVPGGNATHHLIGTDVLQALGKDGFLINIARGSVVDEAALVSALQQGVIAGAGLDVFAHEPEVPQPLLEMDNVVLTPHLGSGTHETRQAMADLVLENLNLYFTSGKLKTPV</sequence>
<accession>A0A2X2CFM4</accession>
<organism evidence="8 9">
    <name type="scientific">Pseudomonas luteola</name>
    <dbReference type="NCBI Taxonomy" id="47886"/>
    <lineage>
        <taxon>Bacteria</taxon>
        <taxon>Pseudomonadati</taxon>
        <taxon>Pseudomonadota</taxon>
        <taxon>Gammaproteobacteria</taxon>
        <taxon>Pseudomonadales</taxon>
        <taxon>Pseudomonadaceae</taxon>
        <taxon>Pseudomonas</taxon>
    </lineage>
</organism>
<dbReference type="InterPro" id="IPR036291">
    <property type="entry name" value="NAD(P)-bd_dom_sf"/>
</dbReference>
<dbReference type="EMBL" id="JADMCD010000003">
    <property type="protein sequence ID" value="MBF8640794.1"/>
    <property type="molecule type" value="Genomic_DNA"/>
</dbReference>
<evidence type="ECO:0000313" key="8">
    <source>
        <dbReference type="EMBL" id="SPZ06164.1"/>
    </source>
</evidence>
<proteinExistence type="inferred from homology"/>
<evidence type="ECO:0000256" key="3">
    <source>
        <dbReference type="ARBA" id="ARBA00023027"/>
    </source>
</evidence>
<dbReference type="EC" id="1.1.1.79" evidence="8"/>
<gene>
    <name evidence="8" type="primary">ghrB_2</name>
    <name evidence="7" type="ORF">IRZ65_08875</name>
    <name evidence="8" type="ORF">NCTC11842_02082</name>
</gene>
<dbReference type="Gene3D" id="3.40.50.720">
    <property type="entry name" value="NAD(P)-binding Rossmann-like Domain"/>
    <property type="match status" value="2"/>
</dbReference>
<dbReference type="InterPro" id="IPR006140">
    <property type="entry name" value="D-isomer_DH_NAD-bd"/>
</dbReference>
<evidence type="ECO:0000256" key="1">
    <source>
        <dbReference type="ARBA" id="ARBA00022857"/>
    </source>
</evidence>
<dbReference type="RefSeq" id="WP_010798242.1">
    <property type="nucleotide sequence ID" value="NZ_CP069262.1"/>
</dbReference>
<evidence type="ECO:0000259" key="6">
    <source>
        <dbReference type="Pfam" id="PF02826"/>
    </source>
</evidence>
<comment type="similarity">
    <text evidence="4">Belongs to the D-isomer specific 2-hydroxyacid dehydrogenase family.</text>
</comment>
<dbReference type="FunFam" id="3.40.50.720:FF:000213">
    <property type="entry name" value="Putative 2-hydroxyacid dehydrogenase"/>
    <property type="match status" value="1"/>
</dbReference>
<dbReference type="Proteomes" id="UP000626180">
    <property type="component" value="Unassembled WGS sequence"/>
</dbReference>
<dbReference type="GO" id="GO:0051287">
    <property type="term" value="F:NAD binding"/>
    <property type="evidence" value="ECO:0007669"/>
    <property type="project" value="InterPro"/>
</dbReference>
<name>A0A2X2CFM4_PSELU</name>
<feature type="domain" description="D-isomer specific 2-hydroxyacid dehydrogenase NAD-binding" evidence="6">
    <location>
        <begin position="114"/>
        <end position="286"/>
    </location>
</feature>
<evidence type="ECO:0000256" key="4">
    <source>
        <dbReference type="RuleBase" id="RU003719"/>
    </source>
</evidence>
<dbReference type="Pfam" id="PF00389">
    <property type="entry name" value="2-Hacid_dh"/>
    <property type="match status" value="1"/>
</dbReference>
<dbReference type="CDD" id="cd12156">
    <property type="entry name" value="HPPR"/>
    <property type="match status" value="1"/>
</dbReference>
<reference evidence="7 10" key="2">
    <citation type="submission" date="2020-10" db="EMBL/GenBank/DDBJ databases">
        <title>Genome sequences of Pseudomonas isolates.</title>
        <authorList>
            <person name="Wessels L."/>
            <person name="Reich F."/>
            <person name="Hammerl J."/>
        </authorList>
    </citation>
    <scope>NUCLEOTIDE SEQUENCE [LARGE SCALE GENOMIC DNA]</scope>
    <source>
        <strain evidence="7 10">20-MO00624-0</strain>
    </source>
</reference>
<reference evidence="8 9" key="1">
    <citation type="submission" date="2018-06" db="EMBL/GenBank/DDBJ databases">
        <authorList>
            <consortium name="Pathogen Informatics"/>
            <person name="Doyle S."/>
        </authorList>
    </citation>
    <scope>NUCLEOTIDE SEQUENCE [LARGE SCALE GENOMIC DNA]</scope>
    <source>
        <strain evidence="8 9">NCTC11842</strain>
    </source>
</reference>
<dbReference type="GO" id="GO:0016618">
    <property type="term" value="F:hydroxypyruvate reductase [NAD(P)H] activity"/>
    <property type="evidence" value="ECO:0007669"/>
    <property type="project" value="TreeGrafter"/>
</dbReference>
<evidence type="ECO:0000259" key="5">
    <source>
        <dbReference type="Pfam" id="PF00389"/>
    </source>
</evidence>
<dbReference type="Pfam" id="PF02826">
    <property type="entry name" value="2-Hacid_dh_C"/>
    <property type="match status" value="1"/>
</dbReference>
<dbReference type="Proteomes" id="UP000250443">
    <property type="component" value="Unassembled WGS sequence"/>
</dbReference>
<dbReference type="GO" id="GO:0047964">
    <property type="term" value="F:glyoxylate reductase (NADH) activity"/>
    <property type="evidence" value="ECO:0007669"/>
    <property type="project" value="UniProtKB-EC"/>
</dbReference>
<dbReference type="EMBL" id="UAUF01000011">
    <property type="protein sequence ID" value="SPZ06164.1"/>
    <property type="molecule type" value="Genomic_DNA"/>
</dbReference>
<feature type="domain" description="D-isomer specific 2-hydroxyacid dehydrogenase catalytic" evidence="5">
    <location>
        <begin position="49"/>
        <end position="317"/>
    </location>
</feature>
<dbReference type="GO" id="GO:0030267">
    <property type="term" value="F:glyoxylate reductase (NADPH) activity"/>
    <property type="evidence" value="ECO:0007669"/>
    <property type="project" value="UniProtKB-EC"/>
</dbReference>
<dbReference type="SUPFAM" id="SSF52283">
    <property type="entry name" value="Formate/glycerate dehydrogenase catalytic domain-like"/>
    <property type="match status" value="1"/>
</dbReference>
<dbReference type="GO" id="GO:0005829">
    <property type="term" value="C:cytosol"/>
    <property type="evidence" value="ECO:0007669"/>
    <property type="project" value="TreeGrafter"/>
</dbReference>